<proteinExistence type="predicted"/>
<accession>A0A2H0RA70</accession>
<name>A0A2H0RA70_UNCKA</name>
<comment type="caution">
    <text evidence="1">The sequence shown here is derived from an EMBL/GenBank/DDBJ whole genome shotgun (WGS) entry which is preliminary data.</text>
</comment>
<dbReference type="AlphaFoldDB" id="A0A2H0RA70"/>
<evidence type="ECO:0000313" key="1">
    <source>
        <dbReference type="EMBL" id="PIR43380.1"/>
    </source>
</evidence>
<sequence length="281" mass="33600">MGKAEPAKYIEPDVLIAIIHSPRFKKKSEEFIKLISEYYKVNFSNLPLEKEEDLIPFETRIGNYLLHKKDNYYHEGLKKLLQEFKLDINNSIHKNVIEKAIFFHKQPSLDYKTKPLITFDYDQQTPKCSIEIYPWTSDKEVDKAFKALKDSFEGKEINIFSKDYRVNIKGVSNNLPSYYIGKSIRKHKIKKAYLKHLKIFFVYMEYKQKLLKNDIEHKKTNHRQDLSNSVIESVYNDDSFEKKLQEIFNTSKMIDEIMSWENFKKVIPNLEKQLEEYNLFL</sequence>
<reference evidence="1 2" key="1">
    <citation type="submission" date="2017-09" db="EMBL/GenBank/DDBJ databases">
        <title>Depth-based differentiation of microbial function through sediment-hosted aquifers and enrichment of novel symbionts in the deep terrestrial subsurface.</title>
        <authorList>
            <person name="Probst A.J."/>
            <person name="Ladd B."/>
            <person name="Jarett J.K."/>
            <person name="Geller-Mcgrath D.E."/>
            <person name="Sieber C.M."/>
            <person name="Emerson J.B."/>
            <person name="Anantharaman K."/>
            <person name="Thomas B.C."/>
            <person name="Malmstrom R."/>
            <person name="Stieglmeier M."/>
            <person name="Klingl A."/>
            <person name="Woyke T."/>
            <person name="Ryan C.M."/>
            <person name="Banfield J.F."/>
        </authorList>
    </citation>
    <scope>NUCLEOTIDE SEQUENCE [LARGE SCALE GENOMIC DNA]</scope>
    <source>
        <strain evidence="1">CG10_big_fil_rev_8_21_14_0_10_32_10</strain>
    </source>
</reference>
<evidence type="ECO:0000313" key="2">
    <source>
        <dbReference type="Proteomes" id="UP000230214"/>
    </source>
</evidence>
<protein>
    <submittedName>
        <fullName evidence="1">Uncharacterized protein</fullName>
    </submittedName>
</protein>
<dbReference type="Proteomes" id="UP000230214">
    <property type="component" value="Unassembled WGS sequence"/>
</dbReference>
<dbReference type="EMBL" id="PCXU01000025">
    <property type="protein sequence ID" value="PIR43380.1"/>
    <property type="molecule type" value="Genomic_DNA"/>
</dbReference>
<gene>
    <name evidence="1" type="ORF">COV24_02965</name>
</gene>
<organism evidence="1 2">
    <name type="scientific">candidate division WWE3 bacterium CG10_big_fil_rev_8_21_14_0_10_32_10</name>
    <dbReference type="NCBI Taxonomy" id="1975090"/>
    <lineage>
        <taxon>Bacteria</taxon>
        <taxon>Katanobacteria</taxon>
    </lineage>
</organism>